<keyword evidence="2" id="KW-1185">Reference proteome</keyword>
<dbReference type="EMBL" id="CP107551">
    <property type="protein sequence ID" value="UYP19201.1"/>
    <property type="molecule type" value="Genomic_DNA"/>
</dbReference>
<reference evidence="1" key="1">
    <citation type="submission" date="2022-10" db="EMBL/GenBank/DDBJ databases">
        <title>Rhodococcus ferula Z13 complete genome.</title>
        <authorList>
            <person name="Long X."/>
            <person name="Zang M."/>
        </authorList>
    </citation>
    <scope>NUCLEOTIDE SEQUENCE</scope>
    <source>
        <strain evidence="1">Z13</strain>
    </source>
</reference>
<evidence type="ECO:0000313" key="2">
    <source>
        <dbReference type="Proteomes" id="UP001156484"/>
    </source>
</evidence>
<organism evidence="1 2">
    <name type="scientific">Rhodococcus sacchari</name>
    <dbReference type="NCBI Taxonomy" id="2962047"/>
    <lineage>
        <taxon>Bacteria</taxon>
        <taxon>Bacillati</taxon>
        <taxon>Actinomycetota</taxon>
        <taxon>Actinomycetes</taxon>
        <taxon>Mycobacteriales</taxon>
        <taxon>Nocardiaceae</taxon>
        <taxon>Rhodococcus</taxon>
    </lineage>
</organism>
<gene>
    <name evidence="1" type="ORF">OED52_01005</name>
</gene>
<accession>A0ACD4DGU3</accession>
<evidence type="ECO:0000313" key="1">
    <source>
        <dbReference type="EMBL" id="UYP19201.1"/>
    </source>
</evidence>
<keyword evidence="1" id="KW-0328">Glycosyltransferase</keyword>
<protein>
    <submittedName>
        <fullName evidence="1">Glycosyltransferase family 39 protein</fullName>
        <ecNumber evidence="1">2.4.-.-</ecNumber>
    </submittedName>
</protein>
<proteinExistence type="predicted"/>
<sequence length="500" mass="54458">MRTWALPLLIGGVAVLVGAAFSWVPSFWWDEAATISAANRPLSGWAALHADYDAVHALHNLILHGWFSLVGISEFTARIPGAIALGAGTAAVTATGQRLAGRGAGVAAGLLFVVLPRVTWAATEARSYAFTIACAALLTLCLVLALTRRPVWWVPYTLLVVVSTLMFVYSATLLAAHALTVLVVGRRRDRWRFVAAAVVGFAATTPFLLLTYSQVRQVSWIPPLDATVVYTVLVDQWFPGAPWTALLSYVLVVAAAVVAARRGVTPGERLLLWLAVPGCTVPVAVILARSLGSDNMYLDRYVSFTVPSVVLLVGWAVTRLTTRWWSTAILLVCLAATALPAYFAQRQPFAKAGGMDYSATADRLIDIAEPGDCLAFEPAASWNPTSPRSLADARPDLAEHLDDVGLQRSAADRDDLWSLDLPPHELAAAAAGRCEVLWVVADRDRTVETRVRNSTNEWTRFEPYRFTDTETYRQLEAAGFTIVDREPVHLLQLIRMVQTQ</sequence>
<keyword evidence="1" id="KW-0808">Transferase</keyword>
<name>A0ACD4DGU3_9NOCA</name>
<dbReference type="EC" id="2.4.-.-" evidence="1"/>
<dbReference type="Proteomes" id="UP001156484">
    <property type="component" value="Chromosome"/>
</dbReference>